<dbReference type="AlphaFoldDB" id="A0A101SC27"/>
<feature type="domain" description="M23ase beta-sheet core" evidence="2">
    <location>
        <begin position="106"/>
        <end position="194"/>
    </location>
</feature>
<gene>
    <name evidence="3" type="primary">mepM_1</name>
    <name evidence="4" type="ORF">AQJ54_01545</name>
    <name evidence="3" type="ORF">DWG14_03396</name>
</gene>
<dbReference type="EC" id="3.4.24.-" evidence="3"/>
<accession>A0A117PD97</accession>
<dbReference type="EMBL" id="LMWV01000002">
    <property type="protein sequence ID" value="KUN71472.1"/>
    <property type="molecule type" value="Genomic_DNA"/>
</dbReference>
<accession>A0A101SC27</accession>
<dbReference type="Gene3D" id="2.70.70.10">
    <property type="entry name" value="Glucose Permease (Domain IIA)"/>
    <property type="match status" value="1"/>
</dbReference>
<dbReference type="InterPro" id="IPR011055">
    <property type="entry name" value="Dup_hybrid_motif"/>
</dbReference>
<reference evidence="3 6" key="2">
    <citation type="submission" date="2018-09" db="EMBL/GenBank/DDBJ databases">
        <title>Production of Trimethoprim by Streptomyces sp. 3E-1.</title>
        <authorList>
            <person name="Kang H.J."/>
            <person name="Kim S.B."/>
        </authorList>
    </citation>
    <scope>NUCLEOTIDE SEQUENCE [LARGE SCALE GENOMIC DNA]</scope>
    <source>
        <strain evidence="3 6">3E-1</strain>
    </source>
</reference>
<dbReference type="GeneID" id="91282317"/>
<evidence type="ECO:0000313" key="5">
    <source>
        <dbReference type="Proteomes" id="UP000054375"/>
    </source>
</evidence>
<dbReference type="OrthoDB" id="5244067at2"/>
<keyword evidence="5" id="KW-1185">Reference proteome</keyword>
<dbReference type="PANTHER" id="PTHR21666:SF270">
    <property type="entry name" value="MUREIN HYDROLASE ACTIVATOR ENVC"/>
    <property type="match status" value="1"/>
</dbReference>
<dbReference type="KEGG" id="sge:DWG14_03396"/>
<dbReference type="InterPro" id="IPR050570">
    <property type="entry name" value="Cell_wall_metabolism_enzyme"/>
</dbReference>
<reference evidence="4 5" key="1">
    <citation type="submission" date="2015-10" db="EMBL/GenBank/DDBJ databases">
        <title>Draft genome sequence of Streptomyces griseorubiginosus DSM 40469, type strain for the species Streptomyces griseorubiginosus.</title>
        <authorList>
            <person name="Ruckert C."/>
            <person name="Winkler A."/>
            <person name="Kalinowski J."/>
            <person name="Kampfer P."/>
            <person name="Glaeser S."/>
        </authorList>
    </citation>
    <scope>NUCLEOTIDE SEQUENCE [LARGE SCALE GENOMIC DNA]</scope>
    <source>
        <strain evidence="4 5">DSM 40469</strain>
    </source>
</reference>
<dbReference type="Proteomes" id="UP000054375">
    <property type="component" value="Unassembled WGS sequence"/>
</dbReference>
<dbReference type="PANTHER" id="PTHR21666">
    <property type="entry name" value="PEPTIDASE-RELATED"/>
    <property type="match status" value="1"/>
</dbReference>
<evidence type="ECO:0000313" key="3">
    <source>
        <dbReference type="EMBL" id="AYC39163.1"/>
    </source>
</evidence>
<organism evidence="4 5">
    <name type="scientific">Streptomyces griseorubiginosus</name>
    <dbReference type="NCBI Taxonomy" id="67304"/>
    <lineage>
        <taxon>Bacteria</taxon>
        <taxon>Bacillati</taxon>
        <taxon>Actinomycetota</taxon>
        <taxon>Actinomycetes</taxon>
        <taxon>Kitasatosporales</taxon>
        <taxon>Streptomycetaceae</taxon>
        <taxon>Streptomyces</taxon>
    </lineage>
</organism>
<dbReference type="RefSeq" id="WP_062023430.1">
    <property type="nucleotide sequence ID" value="NZ_CP032427.1"/>
</dbReference>
<keyword evidence="3" id="KW-0378">Hydrolase</keyword>
<dbReference type="Proteomes" id="UP000265765">
    <property type="component" value="Chromosome"/>
</dbReference>
<evidence type="ECO:0000259" key="2">
    <source>
        <dbReference type="Pfam" id="PF01551"/>
    </source>
</evidence>
<name>A0A101SC27_9ACTN</name>
<dbReference type="EMBL" id="CP032427">
    <property type="protein sequence ID" value="AYC39163.1"/>
    <property type="molecule type" value="Genomic_DNA"/>
</dbReference>
<evidence type="ECO:0000313" key="6">
    <source>
        <dbReference type="Proteomes" id="UP000265765"/>
    </source>
</evidence>
<dbReference type="SUPFAM" id="SSF51261">
    <property type="entry name" value="Duplicated hybrid motif"/>
    <property type="match status" value="1"/>
</dbReference>
<sequence length="214" mass="23060">MDEPNIRGTTRREWLGGAAVVLGSPVLGFREDSPDPPNPPDTSAEEPQGTCAGDEYDEEFEELLAATEDVEVDDSDRALAKWSRPIRKRARVTMRYRVRGNWLVGYHTGVDLAVSTGTPVYAVGTGTVVLASWSGSYGKAVTIKLSDSKYVVYGHLSKISVARGAKVKAGTRIGSSGATGRATGPHLHFEVRAKRGYGSDIDPVKYLARHGLTL</sequence>
<dbReference type="Pfam" id="PF01551">
    <property type="entry name" value="Peptidase_M23"/>
    <property type="match status" value="1"/>
</dbReference>
<dbReference type="GO" id="GO:0004222">
    <property type="term" value="F:metalloendopeptidase activity"/>
    <property type="evidence" value="ECO:0007669"/>
    <property type="project" value="TreeGrafter"/>
</dbReference>
<protein>
    <submittedName>
        <fullName evidence="3 4">Peptidase</fullName>
        <ecNumber evidence="3">3.4.24.-</ecNumber>
    </submittedName>
</protein>
<proteinExistence type="predicted"/>
<evidence type="ECO:0000313" key="4">
    <source>
        <dbReference type="EMBL" id="KUN71472.1"/>
    </source>
</evidence>
<evidence type="ECO:0000256" key="1">
    <source>
        <dbReference type="SAM" id="MobiDB-lite"/>
    </source>
</evidence>
<dbReference type="InterPro" id="IPR016047">
    <property type="entry name" value="M23ase_b-sheet_dom"/>
</dbReference>
<dbReference type="CDD" id="cd12797">
    <property type="entry name" value="M23_peptidase"/>
    <property type="match status" value="1"/>
</dbReference>
<feature type="region of interest" description="Disordered" evidence="1">
    <location>
        <begin position="25"/>
        <end position="52"/>
    </location>
</feature>